<feature type="region of interest" description="Disordered" evidence="1">
    <location>
        <begin position="695"/>
        <end position="715"/>
    </location>
</feature>
<protein>
    <submittedName>
        <fullName evidence="2">OLC1v1001096C3</fullName>
    </submittedName>
</protein>
<feature type="compositionally biased region" description="Polar residues" evidence="1">
    <location>
        <begin position="836"/>
        <end position="852"/>
    </location>
</feature>
<accession>A0AAV1D4J9</accession>
<feature type="region of interest" description="Disordered" evidence="1">
    <location>
        <begin position="510"/>
        <end position="547"/>
    </location>
</feature>
<dbReference type="Proteomes" id="UP001161247">
    <property type="component" value="Chromosome 4"/>
</dbReference>
<organism evidence="2 3">
    <name type="scientific">Oldenlandia corymbosa var. corymbosa</name>
    <dbReference type="NCBI Taxonomy" id="529605"/>
    <lineage>
        <taxon>Eukaryota</taxon>
        <taxon>Viridiplantae</taxon>
        <taxon>Streptophyta</taxon>
        <taxon>Embryophyta</taxon>
        <taxon>Tracheophyta</taxon>
        <taxon>Spermatophyta</taxon>
        <taxon>Magnoliopsida</taxon>
        <taxon>eudicotyledons</taxon>
        <taxon>Gunneridae</taxon>
        <taxon>Pentapetalae</taxon>
        <taxon>asterids</taxon>
        <taxon>lamiids</taxon>
        <taxon>Gentianales</taxon>
        <taxon>Rubiaceae</taxon>
        <taxon>Rubioideae</taxon>
        <taxon>Spermacoceae</taxon>
        <taxon>Hedyotis-Oldenlandia complex</taxon>
        <taxon>Oldenlandia</taxon>
    </lineage>
</organism>
<feature type="compositionally biased region" description="Polar residues" evidence="1">
    <location>
        <begin position="95"/>
        <end position="130"/>
    </location>
</feature>
<dbReference type="PANTHER" id="PTHR34536">
    <property type="entry name" value="DENTIN SIALOPHOSPHOPROTEIN-LIKE PROTEIN"/>
    <property type="match status" value="1"/>
</dbReference>
<evidence type="ECO:0000313" key="2">
    <source>
        <dbReference type="EMBL" id="CAI9102769.1"/>
    </source>
</evidence>
<feature type="region of interest" description="Disordered" evidence="1">
    <location>
        <begin position="28"/>
        <end position="145"/>
    </location>
</feature>
<evidence type="ECO:0000313" key="3">
    <source>
        <dbReference type="Proteomes" id="UP001161247"/>
    </source>
</evidence>
<keyword evidence="3" id="KW-1185">Reference proteome</keyword>
<dbReference type="EMBL" id="OX459121">
    <property type="protein sequence ID" value="CAI9102769.1"/>
    <property type="molecule type" value="Genomic_DNA"/>
</dbReference>
<sequence length="1366" mass="150372">MPVSGNEEAKVLARLSSDISSGIPLKKRRFLLDPPPSPPCNEPPAALLGISDGKVNEESGSDLKLKEEFRSDSKEKEGSCSQKDKQEYKADTRNTEAAGSNLQNKVESLLGSSVTEESRSDQGSVNSNVTEKYPGNSDVGNTNLREVKKEIVPAPGVHLSNSVMKMSGPKLLEVSSESGAGFLSLTGKTVASEAPKITGAAVLVSVKKEMESKQMDDGNPKLSVISGNDQNKLGTKEFLVSGFGYPNLQSNVDRSVPAPALSLSLTKEVENRIGDASLTSHGEIRPADRSNWDLNTTMDDWEGTAPDAGFRFDVLGSTEKTDPNSGRVFSGFSPVVRSLSEKGKQVIPTSMPRSSFPNSCRQLIPHSEDSLRLTLSPSFQDKDYGRVLSGLTKNVAGGDVAYLHRVVEESLKNKISSDIRVVKSEPSEENSSPNPAGTLSVSTKLLDASSLKKEPVDKENIQALKLTASSTHNLTGPKCIKAEPTGEACVAISGAPDSTRQQLIVKFGHSQESGSSSVLAMPVTPPNPSPSRPPASSELSMSADISSQSDLSVHTKECHLGVDIIAQSATDMNPNLPNSGSRDEVLTGSEVGNRAIEDKNVDDSKTESVKERLQNLHASGEGSVSDEEKLNISAELMEESYDSDYESDGNQVSASRIEKPNRCVRDDEEYEDGEVRESGMASKITANEIRVKSDKLECKTNDPQSGTRDDVDQFQPDIKDNDLKIHDDSNSGEFAENVGFVPTENYDPLSDKDGPSLNLSLEEKAETNETVVHEKEPCISDQINLADNSGNKSSTEGAVKDKSFEGTSSGCRIAMTTCEAKGEIFKAAVDTAEKPSSSLHVEASSNDTNAAEDSNHAGNRGRIISLPRASARSPCKTKQVPDKLPSSRNGRERYYDLDGEKFYLRGNRDEMDTDGFHRFGRERIQDQSFRNSRGNYSRGRGRFSGRFNTSRSEWGSGRDFAEGSYRDDYRFTRSKHAADISDAKLDCDEYLVAPDGGALNTGRGRKSLNNDLPSYRHASSRRFSPGGREGPAGRGAEVLRRMPRNISPGTRNSENGIGLVGLRHDEKFVRVLSDGVIDHPYTRQHRMYEGGDSQFIQGNRNFSTFRRGGFPRVRSKSPVGRQTRSPGSWASPRRRSPDGFNRLPHITQRRSPAMYGVERMRSPDRPCFPEQMAARRRNSPSYMARPFNDSRDVDSGRDHGRRPINSSRRSPPERIFNRSNRRLDDFDPPTRSNDDANFFGRPVSSARFHEFNSDACSDERRKCGERRGLTRPFGPAQVGDSGNVHIRFQSDDSPRPLRFHPDMDTEFAGRGINQRDFDGRMKNRQLVAPRRIREIDDQEGSYRHTTGQVWQDDAFNEESGFKRRRY</sequence>
<feature type="region of interest" description="Disordered" evidence="1">
    <location>
        <begin position="1104"/>
        <end position="1241"/>
    </location>
</feature>
<feature type="region of interest" description="Disordered" evidence="1">
    <location>
        <begin position="836"/>
        <end position="891"/>
    </location>
</feature>
<reference evidence="2" key="1">
    <citation type="submission" date="2023-03" db="EMBL/GenBank/DDBJ databases">
        <authorList>
            <person name="Julca I."/>
        </authorList>
    </citation>
    <scope>NUCLEOTIDE SEQUENCE</scope>
</reference>
<dbReference type="PANTHER" id="PTHR34536:SF4">
    <property type="entry name" value="BTZ DOMAIN-CONTAINING PROTEIN"/>
    <property type="match status" value="1"/>
</dbReference>
<feature type="compositionally biased region" description="Basic and acidic residues" evidence="1">
    <location>
        <begin position="1210"/>
        <end position="1225"/>
    </location>
</feature>
<evidence type="ECO:0000256" key="1">
    <source>
        <dbReference type="SAM" id="MobiDB-lite"/>
    </source>
</evidence>
<gene>
    <name evidence="2" type="ORF">OLC1_LOCUS12066</name>
</gene>
<feature type="region of interest" description="Disordered" evidence="1">
    <location>
        <begin position="1335"/>
        <end position="1366"/>
    </location>
</feature>
<feature type="compositionally biased region" description="Basic and acidic residues" evidence="1">
    <location>
        <begin position="1188"/>
        <end position="1198"/>
    </location>
</feature>
<name>A0AAV1D4J9_OLDCO</name>
<feature type="compositionally biased region" description="Pro residues" evidence="1">
    <location>
        <begin position="523"/>
        <end position="533"/>
    </location>
</feature>
<feature type="region of interest" description="Disordered" evidence="1">
    <location>
        <begin position="1002"/>
        <end position="1034"/>
    </location>
</feature>
<proteinExistence type="predicted"/>
<feature type="compositionally biased region" description="Basic and acidic residues" evidence="1">
    <location>
        <begin position="54"/>
        <end position="94"/>
    </location>
</feature>
<feature type="compositionally biased region" description="Pro residues" evidence="1">
    <location>
        <begin position="33"/>
        <end position="42"/>
    </location>
</feature>